<dbReference type="GO" id="GO:0042732">
    <property type="term" value="P:D-xylose metabolic process"/>
    <property type="evidence" value="ECO:0007669"/>
    <property type="project" value="UniProtKB-KW"/>
</dbReference>
<keyword evidence="3" id="KW-0119">Carbohydrate metabolism</keyword>
<accession>A0A4S2DKH4</accession>
<keyword evidence="3" id="KW-0859">Xylose metabolism</keyword>
<dbReference type="PANTHER" id="PTHR18964:SF149">
    <property type="entry name" value="BIFUNCTIONAL UDP-N-ACETYLGLUCOSAMINE 2-EPIMERASE_N-ACETYLMANNOSAMINE KINASE"/>
    <property type="match status" value="1"/>
</dbReference>
<dbReference type="Pfam" id="PF00480">
    <property type="entry name" value="ROK"/>
    <property type="match status" value="1"/>
</dbReference>
<dbReference type="InterPro" id="IPR000600">
    <property type="entry name" value="ROK"/>
</dbReference>
<gene>
    <name evidence="4" type="ORF">E5347_07890</name>
</gene>
<organism evidence="4 5">
    <name type="scientific">Clostridium sartagoforme</name>
    <dbReference type="NCBI Taxonomy" id="84031"/>
    <lineage>
        <taxon>Bacteria</taxon>
        <taxon>Bacillati</taxon>
        <taxon>Bacillota</taxon>
        <taxon>Clostridia</taxon>
        <taxon>Eubacteriales</taxon>
        <taxon>Clostridiaceae</taxon>
        <taxon>Clostridium</taxon>
    </lineage>
</organism>
<dbReference type="InterPro" id="IPR036390">
    <property type="entry name" value="WH_DNA-bd_sf"/>
</dbReference>
<name>A0A4S2DKH4_9CLOT</name>
<protein>
    <submittedName>
        <fullName evidence="4">ROK family protein</fullName>
    </submittedName>
</protein>
<dbReference type="EMBL" id="SRYR01000002">
    <property type="protein sequence ID" value="TGY42719.1"/>
    <property type="molecule type" value="Genomic_DNA"/>
</dbReference>
<dbReference type="Proteomes" id="UP000306888">
    <property type="component" value="Unassembled WGS sequence"/>
</dbReference>
<dbReference type="InterPro" id="IPR043129">
    <property type="entry name" value="ATPase_NBD"/>
</dbReference>
<sequence length="337" mass="37876">MIKANTKLMKEINKNLIRNCFKSEIESTAANLSEKTGLSVVTVNGLLKEMINSKEIFVGESIPSNGGRPSTVYRYNDMFRCAAIVFGFTKNNVNHIRVIVTNLLGKCIYEKESNFENIQYDSFNDILDNLFYEYPTIEVISFGLPGVEEDGVIKVIDYPDIAGDNFLKNYKNRYKVPVIFINDINAAVMGYYNQNVDDSTPQTVVGIVFNRMHLPGAGIVINGDIYTGKANFAGEISYMPIDIDWLKINYSDSEEVSEAIGKLLAIISCVIAPDNFVIYSDFIDKDIAKKIKEKAKSMTKGNFNVNTIASNNFAEDYKMGMIKASLEVLYENEKVFE</sequence>
<dbReference type="OrthoDB" id="6501901at2"/>
<comment type="function">
    <text evidence="1">Transcriptional repressor of xylose-utilizing enzymes.</text>
</comment>
<dbReference type="SUPFAM" id="SSF46785">
    <property type="entry name" value="Winged helix' DNA-binding domain"/>
    <property type="match status" value="1"/>
</dbReference>
<dbReference type="AlphaFoldDB" id="A0A4S2DKH4"/>
<proteinExistence type="inferred from homology"/>
<evidence type="ECO:0000313" key="4">
    <source>
        <dbReference type="EMBL" id="TGY42719.1"/>
    </source>
</evidence>
<comment type="caution">
    <text evidence="4">The sequence shown here is derived from an EMBL/GenBank/DDBJ whole genome shotgun (WGS) entry which is preliminary data.</text>
</comment>
<dbReference type="CDD" id="cd23763">
    <property type="entry name" value="ASKHA_ATPase_ROK"/>
    <property type="match status" value="1"/>
</dbReference>
<dbReference type="SUPFAM" id="SSF53067">
    <property type="entry name" value="Actin-like ATPase domain"/>
    <property type="match status" value="1"/>
</dbReference>
<evidence type="ECO:0000313" key="5">
    <source>
        <dbReference type="Proteomes" id="UP000306888"/>
    </source>
</evidence>
<reference evidence="4 5" key="1">
    <citation type="submission" date="2019-04" db="EMBL/GenBank/DDBJ databases">
        <title>Microbes associate with the intestines of laboratory mice.</title>
        <authorList>
            <person name="Navarre W."/>
            <person name="Wong E."/>
            <person name="Huang K."/>
            <person name="Tropini C."/>
            <person name="Ng K."/>
            <person name="Yu B."/>
        </authorList>
    </citation>
    <scope>NUCLEOTIDE SEQUENCE [LARGE SCALE GENOMIC DNA]</scope>
    <source>
        <strain evidence="4 5">NM50_B9-20</strain>
    </source>
</reference>
<dbReference type="Gene3D" id="1.10.10.10">
    <property type="entry name" value="Winged helix-like DNA-binding domain superfamily/Winged helix DNA-binding domain"/>
    <property type="match status" value="1"/>
</dbReference>
<dbReference type="PANTHER" id="PTHR18964">
    <property type="entry name" value="ROK (REPRESSOR, ORF, KINASE) FAMILY"/>
    <property type="match status" value="1"/>
</dbReference>
<keyword evidence="5" id="KW-1185">Reference proteome</keyword>
<dbReference type="Gene3D" id="3.30.420.40">
    <property type="match status" value="2"/>
</dbReference>
<dbReference type="InterPro" id="IPR036388">
    <property type="entry name" value="WH-like_DNA-bd_sf"/>
</dbReference>
<evidence type="ECO:0000256" key="2">
    <source>
        <dbReference type="ARBA" id="ARBA00006479"/>
    </source>
</evidence>
<comment type="similarity">
    <text evidence="2">Belongs to the ROK (NagC/XylR) family.</text>
</comment>
<dbReference type="RefSeq" id="WP_136006175.1">
    <property type="nucleotide sequence ID" value="NZ_SRYR01000002.1"/>
</dbReference>
<evidence type="ECO:0000256" key="3">
    <source>
        <dbReference type="ARBA" id="ARBA00022629"/>
    </source>
</evidence>
<evidence type="ECO:0000256" key="1">
    <source>
        <dbReference type="ARBA" id="ARBA00002486"/>
    </source>
</evidence>